<dbReference type="SUPFAM" id="SSF55874">
    <property type="entry name" value="ATPase domain of HSP90 chaperone/DNA topoisomerase II/histidine kinase"/>
    <property type="match status" value="1"/>
</dbReference>
<keyword evidence="1" id="KW-0418">Kinase</keyword>
<dbReference type="GO" id="GO:0005524">
    <property type="term" value="F:ATP binding"/>
    <property type="evidence" value="ECO:0007669"/>
    <property type="project" value="UniProtKB-KW"/>
</dbReference>
<dbReference type="PANTHER" id="PTHR35526">
    <property type="entry name" value="ANTI-SIGMA-F FACTOR RSBW-RELATED"/>
    <property type="match status" value="1"/>
</dbReference>
<keyword evidence="4" id="KW-1185">Reference proteome</keyword>
<keyword evidence="3" id="KW-0547">Nucleotide-binding</keyword>
<evidence type="ECO:0000313" key="4">
    <source>
        <dbReference type="Proteomes" id="UP000663929"/>
    </source>
</evidence>
<proteinExistence type="predicted"/>
<name>A0A8A4TNA2_SULCO</name>
<organism evidence="3 4">
    <name type="scientific">Sulfidibacter corallicola</name>
    <dbReference type="NCBI Taxonomy" id="2818388"/>
    <lineage>
        <taxon>Bacteria</taxon>
        <taxon>Pseudomonadati</taxon>
        <taxon>Acidobacteriota</taxon>
        <taxon>Holophagae</taxon>
        <taxon>Acanthopleuribacterales</taxon>
        <taxon>Acanthopleuribacteraceae</taxon>
        <taxon>Sulfidibacter</taxon>
    </lineage>
</organism>
<dbReference type="Gene3D" id="3.30.565.10">
    <property type="entry name" value="Histidine kinase-like ATPase, C-terminal domain"/>
    <property type="match status" value="1"/>
</dbReference>
<keyword evidence="1" id="KW-0723">Serine/threonine-protein kinase</keyword>
<dbReference type="CDD" id="cd16936">
    <property type="entry name" value="HATPase_RsbW-like"/>
    <property type="match status" value="1"/>
</dbReference>
<dbReference type="GO" id="GO:0004674">
    <property type="term" value="F:protein serine/threonine kinase activity"/>
    <property type="evidence" value="ECO:0007669"/>
    <property type="project" value="UniProtKB-KW"/>
</dbReference>
<feature type="domain" description="Histidine kinase/HSP90-like ATPase" evidence="2">
    <location>
        <begin position="20"/>
        <end position="145"/>
    </location>
</feature>
<protein>
    <submittedName>
        <fullName evidence="3">ATP-binding protein</fullName>
    </submittedName>
</protein>
<reference evidence="3" key="1">
    <citation type="submission" date="2021-03" db="EMBL/GenBank/DDBJ databases">
        <title>Acanthopleuribacteraceae sp. M133.</title>
        <authorList>
            <person name="Wang G."/>
        </authorList>
    </citation>
    <scope>NUCLEOTIDE SEQUENCE</scope>
    <source>
        <strain evidence="3">M133</strain>
    </source>
</reference>
<gene>
    <name evidence="3" type="ORF">J3U87_03165</name>
</gene>
<dbReference type="Proteomes" id="UP000663929">
    <property type="component" value="Chromosome"/>
</dbReference>
<evidence type="ECO:0000313" key="3">
    <source>
        <dbReference type="EMBL" id="QTD51446.1"/>
    </source>
</evidence>
<dbReference type="EMBL" id="CP071793">
    <property type="protein sequence ID" value="QTD51446.1"/>
    <property type="molecule type" value="Genomic_DNA"/>
</dbReference>
<dbReference type="RefSeq" id="WP_237381574.1">
    <property type="nucleotide sequence ID" value="NZ_CP071793.1"/>
</dbReference>
<dbReference type="KEGG" id="scor:J3U87_03165"/>
<evidence type="ECO:0000256" key="1">
    <source>
        <dbReference type="ARBA" id="ARBA00022527"/>
    </source>
</evidence>
<dbReference type="Pfam" id="PF13581">
    <property type="entry name" value="HATPase_c_2"/>
    <property type="match status" value="1"/>
</dbReference>
<dbReference type="InterPro" id="IPR036890">
    <property type="entry name" value="HATPase_C_sf"/>
</dbReference>
<dbReference type="InterPro" id="IPR003594">
    <property type="entry name" value="HATPase_dom"/>
</dbReference>
<keyword evidence="1" id="KW-0808">Transferase</keyword>
<dbReference type="InterPro" id="IPR050267">
    <property type="entry name" value="Anti-sigma-factor_SerPK"/>
</dbReference>
<dbReference type="PANTHER" id="PTHR35526:SF3">
    <property type="entry name" value="ANTI-SIGMA-F FACTOR RSBW"/>
    <property type="match status" value="1"/>
</dbReference>
<accession>A0A8A4TNA2</accession>
<dbReference type="AlphaFoldDB" id="A0A8A4TNA2"/>
<keyword evidence="3" id="KW-0067">ATP-binding</keyword>
<sequence length="154" mass="17700">MNQGPTNQRATREIQLSIDSNLQDVALVGVSVRALCLHFSLAQDVAYQVELCVVEMINNVIEHGYRFETGNPIRIEMKFEEGRVGVTLVDHAEPIESCDHQAPQFDPEDLESLPENGYGRFLVDQIMDRVDYHRENDRNYLYMEKSFVPERRAG</sequence>
<evidence type="ECO:0000259" key="2">
    <source>
        <dbReference type="Pfam" id="PF13581"/>
    </source>
</evidence>